<organism evidence="2 3">
    <name type="scientific">Clostridium perfringens E str. JGS1987</name>
    <dbReference type="NCBI Taxonomy" id="451755"/>
    <lineage>
        <taxon>Bacteria</taxon>
        <taxon>Bacillati</taxon>
        <taxon>Bacillota</taxon>
        <taxon>Clostridia</taxon>
        <taxon>Eubacteriales</taxon>
        <taxon>Clostridiaceae</taxon>
        <taxon>Clostridium</taxon>
    </lineage>
</organism>
<feature type="transmembrane region" description="Helical" evidence="1">
    <location>
        <begin position="67"/>
        <end position="86"/>
    </location>
</feature>
<dbReference type="Proteomes" id="UP000005337">
    <property type="component" value="Unassembled WGS sequence"/>
</dbReference>
<keyword evidence="1" id="KW-0472">Membrane</keyword>
<protein>
    <submittedName>
        <fullName evidence="2">Uncharacterized protein</fullName>
    </submittedName>
</protein>
<dbReference type="EMBL" id="ABDW01000076">
    <property type="protein sequence ID" value="EDT13240.1"/>
    <property type="molecule type" value="Genomic_DNA"/>
</dbReference>
<feature type="transmembrane region" description="Helical" evidence="1">
    <location>
        <begin position="129"/>
        <end position="150"/>
    </location>
</feature>
<evidence type="ECO:0000313" key="2">
    <source>
        <dbReference type="EMBL" id="EDT13240.1"/>
    </source>
</evidence>
<comment type="caution">
    <text evidence="2">The sequence shown here is derived from an EMBL/GenBank/DDBJ whole genome shotgun (WGS) entry which is preliminary data.</text>
</comment>
<keyword evidence="1" id="KW-0812">Transmembrane</keyword>
<gene>
    <name evidence="2" type="ORF">AC3_A0259</name>
</gene>
<sequence>MNFKKGIVKFFSFISILLTFFILFVKFFSFNYYVASITKNFGYLDNNLFFSEADKKMIIDSSSSLNGIINISLILLGILIVIMLILNMFNTKDKLKKLSFIFVLPYILISLYSILDLINIFMIRDLTRIDFFGFFIYFFLGILPLIIISLPNKKSSIF</sequence>
<name>B1BYI5_CLOPF</name>
<dbReference type="RefSeq" id="WP_003466928.1">
    <property type="nucleotide sequence ID" value="NZ_ABDW01000076.1"/>
</dbReference>
<evidence type="ECO:0000256" key="1">
    <source>
        <dbReference type="SAM" id="Phobius"/>
    </source>
</evidence>
<accession>B1BYI5</accession>
<reference evidence="2 3" key="1">
    <citation type="submission" date="2007-07" db="EMBL/GenBank/DDBJ databases">
        <title>Annotation of Clostridium perfringens E str. JGS1987.</title>
        <authorList>
            <person name="Paulsen I."/>
            <person name="Sebastian Y."/>
        </authorList>
    </citation>
    <scope>NUCLEOTIDE SEQUENCE [LARGE SCALE GENOMIC DNA]</scope>
    <source>
        <strain evidence="3">E str. JGS1987</strain>
    </source>
</reference>
<feature type="transmembrane region" description="Helical" evidence="1">
    <location>
        <begin position="7"/>
        <end position="28"/>
    </location>
</feature>
<feature type="transmembrane region" description="Helical" evidence="1">
    <location>
        <begin position="98"/>
        <end position="123"/>
    </location>
</feature>
<proteinExistence type="predicted"/>
<dbReference type="AlphaFoldDB" id="B1BYI5"/>
<evidence type="ECO:0000313" key="3">
    <source>
        <dbReference type="Proteomes" id="UP000005337"/>
    </source>
</evidence>
<keyword evidence="1" id="KW-1133">Transmembrane helix</keyword>